<reference evidence="2" key="1">
    <citation type="journal article" date="2019" name="Int. J. Syst. Evol. Microbiol.">
        <title>The Global Catalogue of Microorganisms (GCM) 10K type strain sequencing project: providing services to taxonomists for standard genome sequencing and annotation.</title>
        <authorList>
            <consortium name="The Broad Institute Genomics Platform"/>
            <consortium name="The Broad Institute Genome Sequencing Center for Infectious Disease"/>
            <person name="Wu L."/>
            <person name="Ma J."/>
        </authorList>
    </citation>
    <scope>NUCLEOTIDE SEQUENCE [LARGE SCALE GENOMIC DNA]</scope>
    <source>
        <strain evidence="2">CGMCC 1.15942</strain>
    </source>
</reference>
<evidence type="ECO:0000313" key="2">
    <source>
        <dbReference type="Proteomes" id="UP000630615"/>
    </source>
</evidence>
<comment type="caution">
    <text evidence="1">The sequence shown here is derived from an EMBL/GenBank/DDBJ whole genome shotgun (WGS) entry which is preliminary data.</text>
</comment>
<proteinExistence type="predicted"/>
<dbReference type="RefSeq" id="WP_088268589.1">
    <property type="nucleotide sequence ID" value="NZ_BMKI01000001.1"/>
</dbReference>
<keyword evidence="2" id="KW-1185">Reference proteome</keyword>
<organism evidence="1 2">
    <name type="scientific">Enterococcus wangshanyuanii</name>
    <dbReference type="NCBI Taxonomy" id="2005703"/>
    <lineage>
        <taxon>Bacteria</taxon>
        <taxon>Bacillati</taxon>
        <taxon>Bacillota</taxon>
        <taxon>Bacilli</taxon>
        <taxon>Lactobacillales</taxon>
        <taxon>Enterococcaceae</taxon>
        <taxon>Enterococcus</taxon>
    </lineage>
</organism>
<name>A0ABQ1NM73_9ENTE</name>
<dbReference type="EMBL" id="BMKI01000001">
    <property type="protein sequence ID" value="GGC79945.1"/>
    <property type="molecule type" value="Genomic_DNA"/>
</dbReference>
<gene>
    <name evidence="1" type="ORF">GCM10011573_07030</name>
</gene>
<accession>A0ABQ1NM73</accession>
<dbReference type="Proteomes" id="UP000630615">
    <property type="component" value="Unassembled WGS sequence"/>
</dbReference>
<protein>
    <submittedName>
        <fullName evidence="1">Uncharacterized protein</fullName>
    </submittedName>
</protein>
<sequence length="125" mass="14533">MARKDSIKMTKEDIISSAKSMKLFGQSVQWTVNPENQTIEKRVMYFEEGKKGKQYTVVESKIIENIYEDVHMVFDCKKTMIAKRSKQGAALYYTGKGDVYNSILQRLAYNQKLKLNAKVYQMSKK</sequence>
<evidence type="ECO:0000313" key="1">
    <source>
        <dbReference type="EMBL" id="GGC79945.1"/>
    </source>
</evidence>